<reference evidence="2 3" key="1">
    <citation type="submission" date="2023-09" db="EMBL/GenBank/DDBJ databases">
        <title>Genomes of two closely related lineages of the louse Polyplax serrata with different host specificities.</title>
        <authorList>
            <person name="Martinu J."/>
            <person name="Tarabai H."/>
            <person name="Stefka J."/>
            <person name="Hypsa V."/>
        </authorList>
    </citation>
    <scope>NUCLEOTIDE SEQUENCE [LARGE SCALE GENOMIC DNA]</scope>
    <source>
        <strain evidence="2">98ZLc_SE</strain>
    </source>
</reference>
<organism evidence="2 3">
    <name type="scientific">Polyplax serrata</name>
    <name type="common">Common mouse louse</name>
    <dbReference type="NCBI Taxonomy" id="468196"/>
    <lineage>
        <taxon>Eukaryota</taxon>
        <taxon>Metazoa</taxon>
        <taxon>Ecdysozoa</taxon>
        <taxon>Arthropoda</taxon>
        <taxon>Hexapoda</taxon>
        <taxon>Insecta</taxon>
        <taxon>Pterygota</taxon>
        <taxon>Neoptera</taxon>
        <taxon>Paraneoptera</taxon>
        <taxon>Psocodea</taxon>
        <taxon>Troctomorpha</taxon>
        <taxon>Phthiraptera</taxon>
        <taxon>Anoplura</taxon>
        <taxon>Polyplacidae</taxon>
        <taxon>Polyplax</taxon>
    </lineage>
</organism>
<feature type="compositionally biased region" description="Basic residues" evidence="1">
    <location>
        <begin position="86"/>
        <end position="98"/>
    </location>
</feature>
<evidence type="ECO:0000256" key="1">
    <source>
        <dbReference type="SAM" id="MobiDB-lite"/>
    </source>
</evidence>
<evidence type="ECO:0000313" key="3">
    <source>
        <dbReference type="Proteomes" id="UP001359485"/>
    </source>
</evidence>
<feature type="region of interest" description="Disordered" evidence="1">
    <location>
        <begin position="1"/>
        <end position="36"/>
    </location>
</feature>
<evidence type="ECO:0000313" key="2">
    <source>
        <dbReference type="EMBL" id="KAK6617994.1"/>
    </source>
</evidence>
<accession>A0ABR1AET1</accession>
<keyword evidence="3" id="KW-1185">Reference proteome</keyword>
<proteinExistence type="predicted"/>
<sequence length="198" mass="22726">MKQNSIIKLNGKEEEAEEEEEEEDDDDDDDDSFLPVVGFPKLKQNIIKQVMEEKKGGQLQKPCETESLVKLREAEAMERIIQEKRMRPRRQTQVKKKTSSVDITRDPMGKGLNPALRGKSRVKAYLREPKIRDIREKQKKYPMKPFETALSPLVLWYFPVRGIRKILGGRKKFGASTSTIESVDKGTGITRQTLPPKG</sequence>
<gene>
    <name evidence="2" type="ORF">RUM44_002436</name>
</gene>
<dbReference type="Proteomes" id="UP001359485">
    <property type="component" value="Unassembled WGS sequence"/>
</dbReference>
<comment type="caution">
    <text evidence="2">The sequence shown here is derived from an EMBL/GenBank/DDBJ whole genome shotgun (WGS) entry which is preliminary data.</text>
</comment>
<dbReference type="EMBL" id="JAWJWF010000050">
    <property type="protein sequence ID" value="KAK6617994.1"/>
    <property type="molecule type" value="Genomic_DNA"/>
</dbReference>
<feature type="compositionally biased region" description="Acidic residues" evidence="1">
    <location>
        <begin position="14"/>
        <end position="32"/>
    </location>
</feature>
<feature type="region of interest" description="Disordered" evidence="1">
    <location>
        <begin position="81"/>
        <end position="119"/>
    </location>
</feature>
<name>A0ABR1AET1_POLSC</name>
<protein>
    <submittedName>
        <fullName evidence="2">Uncharacterized protein</fullName>
    </submittedName>
</protein>